<dbReference type="AlphaFoldDB" id="A0A6M4AVR2"/>
<organism evidence="2 3">
    <name type="scientific">Sphingomonas lacunae</name>
    <dbReference type="NCBI Taxonomy" id="2698828"/>
    <lineage>
        <taxon>Bacteria</taxon>
        <taxon>Pseudomonadati</taxon>
        <taxon>Pseudomonadota</taxon>
        <taxon>Alphaproteobacteria</taxon>
        <taxon>Sphingomonadales</taxon>
        <taxon>Sphingomonadaceae</taxon>
        <taxon>Sphingomonas</taxon>
    </lineage>
</organism>
<dbReference type="KEGG" id="slan:GV829_12840"/>
<protein>
    <recommendedName>
        <fullName evidence="1">DUF6456 domain-containing protein</fullName>
    </recommendedName>
</protein>
<feature type="domain" description="DUF6456" evidence="1">
    <location>
        <begin position="28"/>
        <end position="157"/>
    </location>
</feature>
<dbReference type="RefSeq" id="WP_169947248.1">
    <property type="nucleotide sequence ID" value="NZ_CP053015.1"/>
</dbReference>
<proteinExistence type="predicted"/>
<sequence length="160" mass="17188">MVPAAVRSLVTRRHPDCAAPEGRGRKVTVNLAESPLGWLHARGLISDRQLLAGDALRADFERSGLAPRLTMRWDAAPPDGSPRTLRSHDAATVAQIDARRRFDAAMAHVGSGLADICWRVICAGEGMAGAERGLGWPARSGRLVLTLALDRLAAHYRLPG</sequence>
<evidence type="ECO:0000313" key="2">
    <source>
        <dbReference type="EMBL" id="QJQ33213.1"/>
    </source>
</evidence>
<dbReference type="EMBL" id="CP053015">
    <property type="protein sequence ID" value="QJQ33213.1"/>
    <property type="molecule type" value="Genomic_DNA"/>
</dbReference>
<keyword evidence="3" id="KW-1185">Reference proteome</keyword>
<reference evidence="2 3" key="1">
    <citation type="submission" date="2020-01" db="EMBL/GenBank/DDBJ databases">
        <title>Sphingomonas sp. strain CSW-10.</title>
        <authorList>
            <person name="Chen W.-M."/>
        </authorList>
    </citation>
    <scope>NUCLEOTIDE SEQUENCE [LARGE SCALE GENOMIC DNA]</scope>
    <source>
        <strain evidence="2 3">CSW-10</strain>
    </source>
</reference>
<name>A0A6M4AVR2_9SPHN</name>
<evidence type="ECO:0000313" key="3">
    <source>
        <dbReference type="Proteomes" id="UP000503018"/>
    </source>
</evidence>
<accession>A0A6M4AVR2</accession>
<evidence type="ECO:0000259" key="1">
    <source>
        <dbReference type="Pfam" id="PF20057"/>
    </source>
</evidence>
<dbReference type="InterPro" id="IPR045599">
    <property type="entry name" value="DUF6456"/>
</dbReference>
<gene>
    <name evidence="2" type="ORF">GV829_12840</name>
</gene>
<dbReference type="Pfam" id="PF20057">
    <property type="entry name" value="DUF6456"/>
    <property type="match status" value="1"/>
</dbReference>
<dbReference type="Proteomes" id="UP000503018">
    <property type="component" value="Chromosome"/>
</dbReference>